<accession>A0A6M1RWT5</accession>
<feature type="transmembrane region" description="Helical" evidence="1">
    <location>
        <begin position="103"/>
        <end position="123"/>
    </location>
</feature>
<dbReference type="InterPro" id="IPR005325">
    <property type="entry name" value="DUF308_memb"/>
</dbReference>
<name>A0A6M1RWT5_9GAMM</name>
<keyword evidence="3" id="KW-1185">Reference proteome</keyword>
<feature type="transmembrane region" description="Helical" evidence="1">
    <location>
        <begin position="159"/>
        <end position="182"/>
    </location>
</feature>
<dbReference type="Proteomes" id="UP000473008">
    <property type="component" value="Unassembled WGS sequence"/>
</dbReference>
<proteinExistence type="predicted"/>
<dbReference type="AlphaFoldDB" id="A0A6M1RWT5"/>
<dbReference type="PANTHER" id="PTHR34989">
    <property type="entry name" value="PROTEIN HDED"/>
    <property type="match status" value="1"/>
</dbReference>
<dbReference type="Pfam" id="PF03729">
    <property type="entry name" value="DUF308"/>
    <property type="match status" value="1"/>
</dbReference>
<comment type="caution">
    <text evidence="2">The sequence shown here is derived from an EMBL/GenBank/DDBJ whole genome shotgun (WGS) entry which is preliminary data.</text>
</comment>
<keyword evidence="1" id="KW-0812">Transmembrane</keyword>
<evidence type="ECO:0000256" key="1">
    <source>
        <dbReference type="SAM" id="Phobius"/>
    </source>
</evidence>
<evidence type="ECO:0000313" key="2">
    <source>
        <dbReference type="EMBL" id="NGO00338.1"/>
    </source>
</evidence>
<dbReference type="RefSeq" id="WP_165018760.1">
    <property type="nucleotide sequence ID" value="NZ_JAALDL010000031.1"/>
</dbReference>
<evidence type="ECO:0000313" key="3">
    <source>
        <dbReference type="Proteomes" id="UP000473008"/>
    </source>
</evidence>
<sequence length="191" mass="21009">MEPTDTLQKQLVGALSRNWWVLLLRGIASIIFGFMLWTLPTEESVETLILVFGIFAFVDGALQVWTAIMERKERDNWVVLMLWGVVGIAAGIMTFTVPGLTAVALLFYIAIWAIAKGVLEIIAAIRLRKEIAGEWLLILGGVISILFGGFLMSNPAAGATALIWVIAMYAFIFGVLFMALSFKLKGLKENA</sequence>
<feature type="transmembrane region" description="Helical" evidence="1">
    <location>
        <begin position="135"/>
        <end position="153"/>
    </location>
</feature>
<gene>
    <name evidence="2" type="ORF">G5S52_22790</name>
</gene>
<dbReference type="PANTHER" id="PTHR34989:SF1">
    <property type="entry name" value="PROTEIN HDED"/>
    <property type="match status" value="1"/>
</dbReference>
<feature type="transmembrane region" description="Helical" evidence="1">
    <location>
        <begin position="45"/>
        <end position="65"/>
    </location>
</feature>
<feature type="transmembrane region" description="Helical" evidence="1">
    <location>
        <begin position="20"/>
        <end position="39"/>
    </location>
</feature>
<reference evidence="2 3" key="1">
    <citation type="submission" date="2020-02" db="EMBL/GenBank/DDBJ databases">
        <title>The draft genome of Grimontia sedimenta sp. nov., isolated from benthic sediments near coral reefs south of Kuwait.</title>
        <authorList>
            <person name="Mahmoud H.M."/>
            <person name="Jose L."/>
            <person name="Eapen S."/>
        </authorList>
    </citation>
    <scope>NUCLEOTIDE SEQUENCE [LARGE SCALE GENOMIC DNA]</scope>
    <source>
        <strain evidence="2 3">S25</strain>
    </source>
</reference>
<protein>
    <submittedName>
        <fullName evidence="2">HdeD family acid-resistance protein</fullName>
    </submittedName>
</protein>
<organism evidence="2 3">
    <name type="scientific">Grimontia sedimenti</name>
    <dbReference type="NCBI Taxonomy" id="2711294"/>
    <lineage>
        <taxon>Bacteria</taxon>
        <taxon>Pseudomonadati</taxon>
        <taxon>Pseudomonadota</taxon>
        <taxon>Gammaproteobacteria</taxon>
        <taxon>Vibrionales</taxon>
        <taxon>Vibrionaceae</taxon>
        <taxon>Grimontia</taxon>
    </lineage>
</organism>
<dbReference type="EMBL" id="JAALDL010000031">
    <property type="protein sequence ID" value="NGO00338.1"/>
    <property type="molecule type" value="Genomic_DNA"/>
</dbReference>
<dbReference type="GO" id="GO:0005886">
    <property type="term" value="C:plasma membrane"/>
    <property type="evidence" value="ECO:0007669"/>
    <property type="project" value="TreeGrafter"/>
</dbReference>
<dbReference type="InterPro" id="IPR052712">
    <property type="entry name" value="Acid_resist_chaperone_HdeD"/>
</dbReference>
<keyword evidence="1" id="KW-0472">Membrane</keyword>
<keyword evidence="1" id="KW-1133">Transmembrane helix</keyword>
<feature type="transmembrane region" description="Helical" evidence="1">
    <location>
        <begin position="77"/>
        <end position="97"/>
    </location>
</feature>